<keyword evidence="2" id="KW-1185">Reference proteome</keyword>
<dbReference type="HOGENOM" id="CLU_2047799_0_0_5"/>
<reference evidence="1 2" key="1">
    <citation type="journal article" date="2006" name="Proc. Natl. Acad. Sci. U.S.A.">
        <title>The partitioned Rhizobium etli genome: genetic and metabolic redundancy in seven interacting replicons.</title>
        <authorList>
            <person name="Gonzalez V."/>
            <person name="Santamaria R.I."/>
            <person name="Bustos P."/>
            <person name="Hernandez-Gonzalez I."/>
            <person name="Medrano-Soto A."/>
            <person name="Moreno-Hagelsieb G."/>
            <person name="Janga S.C."/>
            <person name="Ramirez M.A."/>
            <person name="Jimenez-Jacinto V."/>
            <person name="Collado-Vides J."/>
            <person name="Davila G."/>
        </authorList>
    </citation>
    <scope>NUCLEOTIDE SEQUENCE [LARGE SCALE GENOMIC DNA]</scope>
    <source>
        <strain evidence="2">ATCC 51251 / DSM 11541 / JCM 21823 / NBRC 15573 / CFN 42</strain>
    </source>
</reference>
<evidence type="ECO:0000313" key="2">
    <source>
        <dbReference type="Proteomes" id="UP000001936"/>
    </source>
</evidence>
<dbReference type="AlphaFoldDB" id="Q2KDN1"/>
<dbReference type="Proteomes" id="UP000001936">
    <property type="component" value="Chromosome"/>
</dbReference>
<protein>
    <submittedName>
        <fullName evidence="1">Uncharacterized protein</fullName>
    </submittedName>
</protein>
<gene>
    <name evidence="1" type="ordered locus">RHE_CH00231</name>
</gene>
<evidence type="ECO:0000313" key="1">
    <source>
        <dbReference type="EMBL" id="ABC89055.1"/>
    </source>
</evidence>
<proteinExistence type="predicted"/>
<accession>Q2KDN1</accession>
<dbReference type="EMBL" id="CP000133">
    <property type="protein sequence ID" value="ABC89055.1"/>
    <property type="molecule type" value="Genomic_DNA"/>
</dbReference>
<organism evidence="1 2">
    <name type="scientific">Rhizobium etli (strain ATCC 51251 / DSM 11541 / JCM 21823 / NBRC 15573 / CFN 42)</name>
    <dbReference type="NCBI Taxonomy" id="347834"/>
    <lineage>
        <taxon>Bacteria</taxon>
        <taxon>Pseudomonadati</taxon>
        <taxon>Pseudomonadota</taxon>
        <taxon>Alphaproteobacteria</taxon>
        <taxon>Hyphomicrobiales</taxon>
        <taxon>Rhizobiaceae</taxon>
        <taxon>Rhizobium/Agrobacterium group</taxon>
        <taxon>Rhizobium</taxon>
    </lineage>
</organism>
<name>Q2KDN1_RHIEC</name>
<sequence length="120" mass="13434">MGCRLPAIRYDRQSRNAGFPGGAKKQFPQFLHPGLSRDGIVASLHGRDIFLSIVERPIHYQNFGCVPERLDDPSPTAKKEDKRCKIRRCVPLHDTFSPKVRILVMMQEACRGAGGAFAAR</sequence>
<dbReference type="KEGG" id="ret:RHE_CH00231"/>